<dbReference type="PANTHER" id="PTHR34071:SF2">
    <property type="entry name" value="FLAVIN-NUCLEOTIDE-BINDING PROTEIN"/>
    <property type="match status" value="1"/>
</dbReference>
<dbReference type="Pfam" id="PF12900">
    <property type="entry name" value="Pyridox_ox_2"/>
    <property type="match status" value="1"/>
</dbReference>
<dbReference type="AlphaFoldDB" id="A0A1Q8QNG6"/>
<dbReference type="RefSeq" id="WP_075366244.1">
    <property type="nucleotide sequence ID" value="NZ_MLBF01000038.1"/>
</dbReference>
<keyword evidence="2" id="KW-1185">Reference proteome</keyword>
<sequence>MQRKDKEITEQEVIDEIMKKAQVCRLAVSYENMPYIVPMSFGYENKALYFHSSQAGLKLMILRENPQACFEVEVETQIVPNELPCNWTMRYQSVIGFGEVEFIEDLDAKREGMKIIMQHYTDEKAAIEDAALSGVTLFKLSISSMMGKKSGY</sequence>
<dbReference type="STRING" id="1888891.DSOL_3817"/>
<comment type="caution">
    <text evidence="1">The sequence shown here is derived from an EMBL/GenBank/DDBJ whole genome shotgun (WGS) entry which is preliminary data.</text>
</comment>
<evidence type="ECO:0000313" key="2">
    <source>
        <dbReference type="Proteomes" id="UP000186102"/>
    </source>
</evidence>
<gene>
    <name evidence="1" type="ORF">DSOL_3817</name>
</gene>
<dbReference type="Gene3D" id="2.30.110.10">
    <property type="entry name" value="Electron Transport, Fmn-binding Protein, Chain A"/>
    <property type="match status" value="1"/>
</dbReference>
<organism evidence="1 2">
    <name type="scientific">Desulfosporosinus metallidurans</name>
    <dbReference type="NCBI Taxonomy" id="1888891"/>
    <lineage>
        <taxon>Bacteria</taxon>
        <taxon>Bacillati</taxon>
        <taxon>Bacillota</taxon>
        <taxon>Clostridia</taxon>
        <taxon>Eubacteriales</taxon>
        <taxon>Desulfitobacteriaceae</taxon>
        <taxon>Desulfosporosinus</taxon>
    </lineage>
</organism>
<reference evidence="1 2" key="1">
    <citation type="submission" date="2016-09" db="EMBL/GenBank/DDBJ databases">
        <title>Complete genome of Desulfosporosinus sp. OL.</title>
        <authorList>
            <person name="Mardanov A."/>
            <person name="Beletsky A."/>
            <person name="Panova A."/>
            <person name="Karnachuk O."/>
            <person name="Ravin N."/>
        </authorList>
    </citation>
    <scope>NUCLEOTIDE SEQUENCE [LARGE SCALE GENOMIC DNA]</scope>
    <source>
        <strain evidence="1 2">OL</strain>
    </source>
</reference>
<dbReference type="InterPro" id="IPR012349">
    <property type="entry name" value="Split_barrel_FMN-bd"/>
</dbReference>
<protein>
    <submittedName>
        <fullName evidence="1">Pyridoxamine 5'-phosphate oxidase-related, FMN-binding</fullName>
    </submittedName>
</protein>
<dbReference type="OrthoDB" id="9794935at2"/>
<dbReference type="PANTHER" id="PTHR34071">
    <property type="entry name" value="5-NITROIMIDAZOLE ANTIBIOTICS RESISTANCE PROTEIN, NIMA-FAMILY-RELATED PROTEIN-RELATED"/>
    <property type="match status" value="1"/>
</dbReference>
<accession>A0A1Q8QNG6</accession>
<name>A0A1Q8QNG6_9FIRM</name>
<dbReference type="SUPFAM" id="SSF50475">
    <property type="entry name" value="FMN-binding split barrel"/>
    <property type="match status" value="1"/>
</dbReference>
<dbReference type="EMBL" id="MLBF01000038">
    <property type="protein sequence ID" value="OLN28874.1"/>
    <property type="molecule type" value="Genomic_DNA"/>
</dbReference>
<evidence type="ECO:0000313" key="1">
    <source>
        <dbReference type="EMBL" id="OLN28874.1"/>
    </source>
</evidence>
<proteinExistence type="predicted"/>
<dbReference type="Proteomes" id="UP000186102">
    <property type="component" value="Unassembled WGS sequence"/>
</dbReference>
<dbReference type="InterPro" id="IPR024747">
    <property type="entry name" value="Pyridox_Oxase-rel"/>
</dbReference>